<comment type="caution">
    <text evidence="3">The sequence shown here is derived from an EMBL/GenBank/DDBJ whole genome shotgun (WGS) entry which is preliminary data.</text>
</comment>
<sequence length="410" mass="46197">MKIGFFTDTYFPQVSGVATSIKTLKTELEKKGHEVYIFTTTDPNATGIEEDIIRMPSVPFVSFKDRRIVVRGMWYAYLIAKELELDLIHTHTEFGAGLLGKMVGKKLKVPVIHTYHTMYEDYLHYIAKGKVVRQSHVKYFSRLFANHTTGVVCPSERVIDTLRGYGVTSPMRVIPTGIELEKFERPDITSEMKEALRRELGITDNQIMLLSLSRISYEKNIQAIIHGLPKVIAQLPQTRLVIVGKGPYTEELKELVQSLNLGDYVCFVGEVPNDEVALYYHAADYFVSASTSETQGLTYTEAMAAGTPLVVEGNDYLNNLIDDSSFGVTFASDDDFADAVLNYIASGLGSDPQKLSNKLYEISATHFGESMLDFYHDMIAYYANLSLEKETEPTMQKIKVKLYSFKRTSN</sequence>
<reference evidence="3 4" key="1">
    <citation type="submission" date="2013-03" db="EMBL/GenBank/DDBJ databases">
        <title>The Genome Sequence of Enterococcus dispar ATCC_51266 (Illumina only assembly).</title>
        <authorList>
            <consortium name="The Broad Institute Genomics Platform"/>
            <consortium name="The Broad Institute Genome Sequencing Center for Infectious Disease"/>
            <person name="Earl A."/>
            <person name="Russ C."/>
            <person name="Gilmore M."/>
            <person name="Surin D."/>
            <person name="Walker B."/>
            <person name="Young S."/>
            <person name="Zeng Q."/>
            <person name="Gargeya S."/>
            <person name="Fitzgerald M."/>
            <person name="Haas B."/>
            <person name="Abouelleil A."/>
            <person name="Allen A.W."/>
            <person name="Alvarado L."/>
            <person name="Arachchi H.M."/>
            <person name="Berlin A.M."/>
            <person name="Chapman S.B."/>
            <person name="Gainer-Dewar J."/>
            <person name="Goldberg J."/>
            <person name="Griggs A."/>
            <person name="Gujja S."/>
            <person name="Hansen M."/>
            <person name="Howarth C."/>
            <person name="Imamovic A."/>
            <person name="Ireland A."/>
            <person name="Larimer J."/>
            <person name="McCowan C."/>
            <person name="Murphy C."/>
            <person name="Pearson M."/>
            <person name="Poon T.W."/>
            <person name="Priest M."/>
            <person name="Roberts A."/>
            <person name="Saif S."/>
            <person name="Shea T."/>
            <person name="Sisk P."/>
            <person name="Sykes S."/>
            <person name="Wortman J."/>
            <person name="Nusbaum C."/>
            <person name="Birren B."/>
        </authorList>
    </citation>
    <scope>NUCLEOTIDE SEQUENCE [LARGE SCALE GENOMIC DNA]</scope>
    <source>
        <strain evidence="3 4">ATCC 51266</strain>
    </source>
</reference>
<accession>S1N7B1</accession>
<dbReference type="Gene3D" id="3.40.50.2000">
    <property type="entry name" value="Glycogen Phosphorylase B"/>
    <property type="match status" value="2"/>
</dbReference>
<feature type="domain" description="Glycosyltransferase subfamily 4-like N-terminal" evidence="2">
    <location>
        <begin position="14"/>
        <end position="181"/>
    </location>
</feature>
<evidence type="ECO:0000259" key="1">
    <source>
        <dbReference type="Pfam" id="PF00534"/>
    </source>
</evidence>
<dbReference type="PATRIC" id="fig|1139219.3.peg.978"/>
<dbReference type="Proteomes" id="UP000014127">
    <property type="component" value="Unassembled WGS sequence"/>
</dbReference>
<dbReference type="OrthoDB" id="9802525at2"/>
<dbReference type="RefSeq" id="WP_016172191.1">
    <property type="nucleotide sequence ID" value="NZ_ASWK01000001.1"/>
</dbReference>
<dbReference type="GO" id="GO:0016758">
    <property type="term" value="F:hexosyltransferase activity"/>
    <property type="evidence" value="ECO:0007669"/>
    <property type="project" value="TreeGrafter"/>
</dbReference>
<dbReference type="FunFam" id="3.40.50.2000:FF:000136">
    <property type="entry name" value="Glycosyl transferase, group 1"/>
    <property type="match status" value="1"/>
</dbReference>
<organism evidence="3 4">
    <name type="scientific">Enterococcus dispar ATCC 51266</name>
    <dbReference type="NCBI Taxonomy" id="1139219"/>
    <lineage>
        <taxon>Bacteria</taxon>
        <taxon>Bacillati</taxon>
        <taxon>Bacillota</taxon>
        <taxon>Bacilli</taxon>
        <taxon>Lactobacillales</taxon>
        <taxon>Enterococcaceae</taxon>
        <taxon>Enterococcus</taxon>
    </lineage>
</organism>
<dbReference type="HOGENOM" id="CLU_009583_2_0_9"/>
<dbReference type="EMBL" id="AHYR01000004">
    <property type="protein sequence ID" value="EOT42652.1"/>
    <property type="molecule type" value="Genomic_DNA"/>
</dbReference>
<name>S1N7B1_9ENTE</name>
<evidence type="ECO:0000313" key="3">
    <source>
        <dbReference type="EMBL" id="EOT42652.1"/>
    </source>
</evidence>
<dbReference type="InterPro" id="IPR001296">
    <property type="entry name" value="Glyco_trans_1"/>
</dbReference>
<dbReference type="AlphaFoldDB" id="S1N7B1"/>
<gene>
    <name evidence="3" type="ORF">OMK_01013</name>
</gene>
<dbReference type="SUPFAM" id="SSF53756">
    <property type="entry name" value="UDP-Glycosyltransferase/glycogen phosphorylase"/>
    <property type="match status" value="1"/>
</dbReference>
<dbReference type="eggNOG" id="COG0438">
    <property type="taxonomic scope" value="Bacteria"/>
</dbReference>
<dbReference type="PANTHER" id="PTHR45947">
    <property type="entry name" value="SULFOQUINOVOSYL TRANSFERASE SQD2"/>
    <property type="match status" value="1"/>
</dbReference>
<evidence type="ECO:0000259" key="2">
    <source>
        <dbReference type="Pfam" id="PF13439"/>
    </source>
</evidence>
<dbReference type="InterPro" id="IPR050194">
    <property type="entry name" value="Glycosyltransferase_grp1"/>
</dbReference>
<dbReference type="Pfam" id="PF00534">
    <property type="entry name" value="Glycos_transf_1"/>
    <property type="match status" value="1"/>
</dbReference>
<evidence type="ECO:0000313" key="4">
    <source>
        <dbReference type="Proteomes" id="UP000014127"/>
    </source>
</evidence>
<keyword evidence="3" id="KW-0808">Transferase</keyword>
<feature type="domain" description="Glycosyl transferase family 1" evidence="1">
    <location>
        <begin position="193"/>
        <end position="353"/>
    </location>
</feature>
<proteinExistence type="predicted"/>
<dbReference type="CDD" id="cd03817">
    <property type="entry name" value="GT4_UGDG-like"/>
    <property type="match status" value="1"/>
</dbReference>
<keyword evidence="4" id="KW-1185">Reference proteome</keyword>
<protein>
    <submittedName>
        <fullName evidence="3">Glycosyl transferase</fullName>
    </submittedName>
</protein>
<dbReference type="STRING" id="44009.RV01_GL000675"/>
<dbReference type="Pfam" id="PF13439">
    <property type="entry name" value="Glyco_transf_4"/>
    <property type="match status" value="1"/>
</dbReference>
<dbReference type="InterPro" id="IPR028098">
    <property type="entry name" value="Glyco_trans_4-like_N"/>
</dbReference>
<dbReference type="PANTHER" id="PTHR45947:SF3">
    <property type="entry name" value="SULFOQUINOVOSYL TRANSFERASE SQD2"/>
    <property type="match status" value="1"/>
</dbReference>